<dbReference type="GO" id="GO:0046872">
    <property type="term" value="F:metal ion binding"/>
    <property type="evidence" value="ECO:0007669"/>
    <property type="project" value="UniProtKB-KW"/>
</dbReference>
<name>T0QM81_SAPDV</name>
<keyword evidence="5" id="KW-0862">Zinc</keyword>
<evidence type="ECO:0000256" key="3">
    <source>
        <dbReference type="ARBA" id="ARBA00022801"/>
    </source>
</evidence>
<dbReference type="VEuPathDB" id="FungiDB:SDRG_03399"/>
<protein>
    <recommendedName>
        <fullName evidence="2">ceramidase</fullName>
        <ecNumber evidence="2">3.5.1.23</ecNumber>
    </recommendedName>
</protein>
<reference evidence="8 9" key="1">
    <citation type="submission" date="2012-04" db="EMBL/GenBank/DDBJ databases">
        <title>The Genome Sequence of Saprolegnia declina VS20.</title>
        <authorList>
            <consortium name="The Broad Institute Genome Sequencing Platform"/>
            <person name="Russ C."/>
            <person name="Nusbaum C."/>
            <person name="Tyler B."/>
            <person name="van West P."/>
            <person name="Dieguez-Uribeondo J."/>
            <person name="de Bruijn I."/>
            <person name="Tripathy S."/>
            <person name="Jiang R."/>
            <person name="Young S.K."/>
            <person name="Zeng Q."/>
            <person name="Gargeya S."/>
            <person name="Fitzgerald M."/>
            <person name="Haas B."/>
            <person name="Abouelleil A."/>
            <person name="Alvarado L."/>
            <person name="Arachchi H.M."/>
            <person name="Berlin A."/>
            <person name="Chapman S.B."/>
            <person name="Goldberg J."/>
            <person name="Griggs A."/>
            <person name="Gujja S."/>
            <person name="Hansen M."/>
            <person name="Howarth C."/>
            <person name="Imamovic A."/>
            <person name="Larimer J."/>
            <person name="McCowen C."/>
            <person name="Montmayeur A."/>
            <person name="Murphy C."/>
            <person name="Neiman D."/>
            <person name="Pearson M."/>
            <person name="Priest M."/>
            <person name="Roberts A."/>
            <person name="Saif S."/>
            <person name="Shea T."/>
            <person name="Sisk P."/>
            <person name="Sykes S."/>
            <person name="Wortman J."/>
            <person name="Nusbaum C."/>
            <person name="Birren B."/>
        </authorList>
    </citation>
    <scope>NUCLEOTIDE SEQUENCE [LARGE SCALE GENOMIC DNA]</scope>
    <source>
        <strain evidence="8 9">VS20</strain>
    </source>
</reference>
<dbReference type="EC" id="3.5.1.23" evidence="2"/>
<evidence type="ECO:0000256" key="2">
    <source>
        <dbReference type="ARBA" id="ARBA00011891"/>
    </source>
</evidence>
<dbReference type="GO" id="GO:0017040">
    <property type="term" value="F:N-acylsphingosine amidohydrolase activity"/>
    <property type="evidence" value="ECO:0007669"/>
    <property type="project" value="UniProtKB-EC"/>
</dbReference>
<evidence type="ECO:0000313" key="9">
    <source>
        <dbReference type="Proteomes" id="UP000030762"/>
    </source>
</evidence>
<evidence type="ECO:0000256" key="4">
    <source>
        <dbReference type="PIRSR" id="PIRSR606823-1"/>
    </source>
</evidence>
<dbReference type="PANTHER" id="PTHR12670">
    <property type="entry name" value="CERAMIDASE"/>
    <property type="match status" value="1"/>
</dbReference>
<dbReference type="InterPro" id="IPR031329">
    <property type="entry name" value="NEUT/ALK_ceramidase_N"/>
</dbReference>
<dbReference type="GO" id="GO:0046512">
    <property type="term" value="P:sphingosine biosynthetic process"/>
    <property type="evidence" value="ECO:0007669"/>
    <property type="project" value="TreeGrafter"/>
</dbReference>
<dbReference type="GO" id="GO:0046514">
    <property type="term" value="P:ceramide catabolic process"/>
    <property type="evidence" value="ECO:0007669"/>
    <property type="project" value="InterPro"/>
</dbReference>
<evidence type="ECO:0000256" key="1">
    <source>
        <dbReference type="ARBA" id="ARBA00009835"/>
    </source>
</evidence>
<dbReference type="InterPro" id="IPR031331">
    <property type="entry name" value="NEUT/ALK_ceramidase_C"/>
</dbReference>
<comment type="cofactor">
    <cofactor evidence="5">
        <name>Zn(2+)</name>
        <dbReference type="ChEBI" id="CHEBI:29105"/>
    </cofactor>
    <text evidence="5">Binds 1 zinc ion per subunit.</text>
</comment>
<dbReference type="OrthoDB" id="191371at2759"/>
<comment type="similarity">
    <text evidence="1">Belongs to the neutral ceramidase family.</text>
</comment>
<dbReference type="Proteomes" id="UP000030762">
    <property type="component" value="Unassembled WGS sequence"/>
</dbReference>
<dbReference type="GO" id="GO:0005576">
    <property type="term" value="C:extracellular region"/>
    <property type="evidence" value="ECO:0007669"/>
    <property type="project" value="TreeGrafter"/>
</dbReference>
<dbReference type="Pfam" id="PF04734">
    <property type="entry name" value="Ceramidase_alk"/>
    <property type="match status" value="1"/>
</dbReference>
<dbReference type="InParanoid" id="T0QM81"/>
<feature type="domain" description="Neutral/alkaline non-lysosomal ceramidase N-terminal" evidence="6">
    <location>
        <begin position="436"/>
        <end position="910"/>
    </location>
</feature>
<dbReference type="InterPro" id="IPR038445">
    <property type="entry name" value="NCDase_C_sf"/>
</dbReference>
<sequence>MQPGHWKRQQQREYAQALDDQIRARGAPRATVLSPTKRDPLHVKLPHLPLVTASGLPSPTTKLDEHAWCAQLQSDLRQQMAVLADDFQLKHALVLERVSALERRVASDPGRNDGDDHMAVALQTRTHVTTLLQRLHERMATIESKLPTRGQTADDVERWAADVEHRLLTTLRDTLQCRDRLQDEHRETNVVLGQLTTESLARVYEVSQSRIQALESQLLTDRRERSTFEEACHMQWQQLHMAVELIKSQCDACEKTEHLRTAKWMDAQAVRAANEWRQCHAHIAQVSESVDVHVQALQAQWREQASRTEVVLANLEKVVAAEIQKRSRDMAELQASRQASLEKLHAQWTAEAATRWQPYVSAISSLETQIKALDAAHFRAASLDGRLADQQQAFVLAQQDALSRLQMSLEARLWQVEALAKASSRETQQLQVQLRGVFDITGPAAEVGMFGYANPQQLTTGLHMRLRARAFVFEEEDGPAFAFVSVDTGCITESVSRAVAPRLDAHATIPKGIFSTANVLLSATHTHCAPGGLSEFLIYSMHPPLKGFDKQNFECIVGGIVEAIARAYANRQPGVLRVAKGTCLGASVNRSIDAYNANPAAERALYEHDTDKEMVLWRLDGLDGFPIGMINWFAVHPTSMGSWFTLITGDNKGYAAHAFEREHGNNHLLDRPRSFVAAFAQSNEGDVSPNICGPRHCGNQTQDFSRMVQVAEAQLATARRLYVEAASSPAIAGSIKCVHQYVDYNAIPLSAKWHQYKECAPTTSPGCIGVSMLSGTTFDGRGIAMIPEGLTWSSDKHWLTLVPQTQAEQKEKVIAFPTASYGLSPSVLPLQLVSIGDALALAAVPFELTTMAGRRLRATLRDALPGHDVVVAGLANDYCGYMTTREEYAVQRYEGASTHFGPNQLVATQQQFEVLAGALLQRKAPPTCPAPAHGFVTTTHWHTPVVQDSVPTGCSFGDLVSDVLDSVYYPGDTVRATFHAGHPKNNLRTQSTFLEVHRWRDDLGVWILVADDSSADTFFRWARVGVSTSHATIEWVVPPGTPPGTYRLKHHGDCKPSWSQKAILSYEGFSSPFGVQLRPTTPLLVVAPATKEAAISTPKTTRLIGGVASPTAATSSIIGSPMLLKKRRTTILLESDITRRNTSM</sequence>
<dbReference type="AlphaFoldDB" id="T0QM81"/>
<dbReference type="InterPro" id="IPR006823">
    <property type="entry name" value="Ceramidase_alk"/>
</dbReference>
<dbReference type="EMBL" id="JH767139">
    <property type="protein sequence ID" value="EQC39194.1"/>
    <property type="molecule type" value="Genomic_DNA"/>
</dbReference>
<feature type="binding site" evidence="5">
    <location>
        <position position="847"/>
    </location>
    <ligand>
        <name>Zn(2+)</name>
        <dbReference type="ChEBI" id="CHEBI:29105"/>
    </ligand>
</feature>
<keyword evidence="9" id="KW-1185">Reference proteome</keyword>
<dbReference type="GO" id="GO:0016020">
    <property type="term" value="C:membrane"/>
    <property type="evidence" value="ECO:0007669"/>
    <property type="project" value="GOC"/>
</dbReference>
<organism evidence="8 9">
    <name type="scientific">Saprolegnia diclina (strain VS20)</name>
    <dbReference type="NCBI Taxonomy" id="1156394"/>
    <lineage>
        <taxon>Eukaryota</taxon>
        <taxon>Sar</taxon>
        <taxon>Stramenopiles</taxon>
        <taxon>Oomycota</taxon>
        <taxon>Saprolegniomycetes</taxon>
        <taxon>Saprolegniales</taxon>
        <taxon>Saprolegniaceae</taxon>
        <taxon>Saprolegnia</taxon>
    </lineage>
</organism>
<evidence type="ECO:0000259" key="6">
    <source>
        <dbReference type="Pfam" id="PF04734"/>
    </source>
</evidence>
<feature type="binding site" evidence="5">
    <location>
        <position position="881"/>
    </location>
    <ligand>
        <name>Zn(2+)</name>
        <dbReference type="ChEBI" id="CHEBI:29105"/>
    </ligand>
</feature>
<dbReference type="eggNOG" id="KOG2232">
    <property type="taxonomic scope" value="Eukaryota"/>
</dbReference>
<feature type="binding site" evidence="5">
    <location>
        <position position="525"/>
    </location>
    <ligand>
        <name>Zn(2+)</name>
        <dbReference type="ChEBI" id="CHEBI:29105"/>
    </ligand>
</feature>
<feature type="active site" description="Nucleophile" evidence="4">
    <location>
        <position position="688"/>
    </location>
</feature>
<accession>T0QM81</accession>
<gene>
    <name evidence="8" type="ORF">SDRG_03399</name>
</gene>
<dbReference type="RefSeq" id="XP_008607255.1">
    <property type="nucleotide sequence ID" value="XM_008609033.1"/>
</dbReference>
<keyword evidence="5" id="KW-0479">Metal-binding</keyword>
<dbReference type="GO" id="GO:0042759">
    <property type="term" value="P:long-chain fatty acid biosynthetic process"/>
    <property type="evidence" value="ECO:0007669"/>
    <property type="project" value="TreeGrafter"/>
</dbReference>
<keyword evidence="3" id="KW-0378">Hydrolase</keyword>
<dbReference type="GeneID" id="19944126"/>
<dbReference type="Gene3D" id="2.60.40.2300">
    <property type="entry name" value="Neutral/alkaline non-lysosomal ceramidase, C-terminal domain"/>
    <property type="match status" value="1"/>
</dbReference>
<dbReference type="Pfam" id="PF17048">
    <property type="entry name" value="Ceramidse_alk_C"/>
    <property type="match status" value="1"/>
</dbReference>
<dbReference type="STRING" id="1156394.T0QM81"/>
<proteinExistence type="inferred from homology"/>
<evidence type="ECO:0000256" key="5">
    <source>
        <dbReference type="PIRSR" id="PIRSR606823-2"/>
    </source>
</evidence>
<evidence type="ECO:0000259" key="7">
    <source>
        <dbReference type="Pfam" id="PF17048"/>
    </source>
</evidence>
<feature type="binding site" evidence="5">
    <location>
        <position position="636"/>
    </location>
    <ligand>
        <name>Zn(2+)</name>
        <dbReference type="ChEBI" id="CHEBI:29105"/>
    </ligand>
</feature>
<evidence type="ECO:0000313" key="8">
    <source>
        <dbReference type="EMBL" id="EQC39194.1"/>
    </source>
</evidence>
<dbReference type="PANTHER" id="PTHR12670:SF1">
    <property type="entry name" value="NEUTRAL CERAMIDASE"/>
    <property type="match status" value="1"/>
</dbReference>
<feature type="domain" description="Neutral/alkaline non-lysosomal ceramidase C-terminal" evidence="7">
    <location>
        <begin position="914"/>
        <end position="1075"/>
    </location>
</feature>